<organism evidence="2 3">
    <name type="scientific">Bifidobacterium criceti</name>
    <dbReference type="NCBI Taxonomy" id="1960969"/>
    <lineage>
        <taxon>Bacteria</taxon>
        <taxon>Bacillati</taxon>
        <taxon>Actinomycetota</taxon>
        <taxon>Actinomycetes</taxon>
        <taxon>Bifidobacteriales</taxon>
        <taxon>Bifidobacteriaceae</taxon>
        <taxon>Bifidobacterium</taxon>
    </lineage>
</organism>
<dbReference type="EMBL" id="MVOH01000014">
    <property type="protein sequence ID" value="PAU67423.1"/>
    <property type="molecule type" value="Genomic_DNA"/>
</dbReference>
<feature type="region of interest" description="Disordered" evidence="1">
    <location>
        <begin position="26"/>
        <end position="54"/>
    </location>
</feature>
<gene>
    <name evidence="2" type="ORF">B1526_1146</name>
</gene>
<accession>A0A2A2EEG4</accession>
<evidence type="ECO:0000313" key="2">
    <source>
        <dbReference type="EMBL" id="PAU67423.1"/>
    </source>
</evidence>
<sequence>MRLIKLVAQYPQMQIYSSKQQWASPQYGTSAVGKGQNPGGMAHGPEAVPEHPMDSVSASLYGRNMIVGSRAQPALSPLLPA</sequence>
<reference evidence="2 3" key="1">
    <citation type="journal article" date="2017" name="ISME J.">
        <title>Unveiling bifidobacterial biogeography across the mammalian branch of the tree of life.</title>
        <authorList>
            <person name="Milani C."/>
            <person name="Mangifesta M."/>
            <person name="Mancabelli L."/>
            <person name="Lugli G.A."/>
            <person name="James K."/>
            <person name="Duranti S."/>
            <person name="Turroni F."/>
            <person name="Ferrario C."/>
            <person name="Ossiprandi M.C."/>
            <person name="van Sinderen D."/>
            <person name="Ventura M."/>
        </authorList>
    </citation>
    <scope>NUCLEOTIDE SEQUENCE [LARGE SCALE GENOMIC DNA]</scope>
    <source>
        <strain evidence="3">Ham19E</strain>
    </source>
</reference>
<dbReference type="AlphaFoldDB" id="A0A2A2EEG4"/>
<keyword evidence="3" id="KW-1185">Reference proteome</keyword>
<evidence type="ECO:0000256" key="1">
    <source>
        <dbReference type="SAM" id="MobiDB-lite"/>
    </source>
</evidence>
<evidence type="ECO:0000313" key="3">
    <source>
        <dbReference type="Proteomes" id="UP000218399"/>
    </source>
</evidence>
<name>A0A2A2EEG4_9BIFI</name>
<dbReference type="RefSeq" id="WP_133088491.1">
    <property type="nucleotide sequence ID" value="NZ_MVOH01000014.1"/>
</dbReference>
<dbReference type="Proteomes" id="UP000218399">
    <property type="component" value="Unassembled WGS sequence"/>
</dbReference>
<proteinExistence type="predicted"/>
<protein>
    <submittedName>
        <fullName evidence="2">Uncharacterized protein</fullName>
    </submittedName>
</protein>
<comment type="caution">
    <text evidence="2">The sequence shown here is derived from an EMBL/GenBank/DDBJ whole genome shotgun (WGS) entry which is preliminary data.</text>
</comment>